<dbReference type="CDD" id="cd00364">
    <property type="entry name" value="Ribosomal_uS17"/>
    <property type="match status" value="1"/>
</dbReference>
<evidence type="ECO:0000313" key="6">
    <source>
        <dbReference type="EMBL" id="MBI1757025.1"/>
    </source>
</evidence>
<dbReference type="AlphaFoldDB" id="A0A931LT61"/>
<dbReference type="InterPro" id="IPR000266">
    <property type="entry name" value="Ribosomal_uS17"/>
</dbReference>
<dbReference type="NCBIfam" id="NF004123">
    <property type="entry name" value="PRK05610.1"/>
    <property type="match status" value="1"/>
</dbReference>
<comment type="similarity">
    <text evidence="1 4">Belongs to the universal ribosomal protein uS17 family.</text>
</comment>
<dbReference type="PRINTS" id="PR00973">
    <property type="entry name" value="RIBOSOMALS17"/>
</dbReference>
<keyword evidence="3 4" id="KW-0687">Ribonucleoprotein</keyword>
<dbReference type="Proteomes" id="UP000727962">
    <property type="component" value="Unassembled WGS sequence"/>
</dbReference>
<dbReference type="GO" id="GO:0022627">
    <property type="term" value="C:cytosolic small ribosomal subunit"/>
    <property type="evidence" value="ECO:0007669"/>
    <property type="project" value="TreeGrafter"/>
</dbReference>
<dbReference type="PANTHER" id="PTHR10744">
    <property type="entry name" value="40S RIBOSOMAL PROTEIN S11 FAMILY MEMBER"/>
    <property type="match status" value="1"/>
</dbReference>
<dbReference type="Gene3D" id="2.40.50.140">
    <property type="entry name" value="Nucleic acid-binding proteins"/>
    <property type="match status" value="1"/>
</dbReference>
<reference evidence="6" key="1">
    <citation type="submission" date="2020-07" db="EMBL/GenBank/DDBJ databases">
        <title>Huge and variable diversity of episymbiotic CPR bacteria and DPANN archaea in groundwater ecosystems.</title>
        <authorList>
            <person name="He C.Y."/>
            <person name="Keren R."/>
            <person name="Whittaker M."/>
            <person name="Farag I.F."/>
            <person name="Doudna J."/>
            <person name="Cate J.H.D."/>
            <person name="Banfield J.F."/>
        </authorList>
    </citation>
    <scope>NUCLEOTIDE SEQUENCE</scope>
    <source>
        <strain evidence="6">NC_groundwater_17_Pr7_B-0.1um_64_12</strain>
    </source>
</reference>
<keyword evidence="2 4" id="KW-0689">Ribosomal protein</keyword>
<keyword evidence="5" id="KW-0694">RNA-binding</keyword>
<gene>
    <name evidence="6" type="primary">rpsQ</name>
    <name evidence="6" type="ORF">HYR64_07965</name>
</gene>
<comment type="caution">
    <text evidence="6">The sequence shown here is derived from an EMBL/GenBank/DDBJ whole genome shotgun (WGS) entry which is preliminary data.</text>
</comment>
<protein>
    <recommendedName>
        <fullName evidence="5">30S ribosomal protein S17</fullName>
    </recommendedName>
</protein>
<comment type="function">
    <text evidence="5">One of the primary rRNA binding proteins, it binds specifically to the 5'-end of 16S ribosomal.</text>
</comment>
<keyword evidence="5" id="KW-0699">rRNA-binding</keyword>
<evidence type="ECO:0000256" key="3">
    <source>
        <dbReference type="ARBA" id="ARBA00023274"/>
    </source>
</evidence>
<dbReference type="GO" id="GO:0019843">
    <property type="term" value="F:rRNA binding"/>
    <property type="evidence" value="ECO:0007669"/>
    <property type="project" value="UniProtKB-KW"/>
</dbReference>
<organism evidence="6 7">
    <name type="scientific">Fimbriimonas ginsengisoli</name>
    <dbReference type="NCBI Taxonomy" id="1005039"/>
    <lineage>
        <taxon>Bacteria</taxon>
        <taxon>Bacillati</taxon>
        <taxon>Armatimonadota</taxon>
        <taxon>Fimbriimonadia</taxon>
        <taxon>Fimbriimonadales</taxon>
        <taxon>Fimbriimonadaceae</taxon>
        <taxon>Fimbriimonas</taxon>
    </lineage>
</organism>
<dbReference type="PANTHER" id="PTHR10744:SF1">
    <property type="entry name" value="SMALL RIBOSOMAL SUBUNIT PROTEIN US17M"/>
    <property type="match status" value="1"/>
</dbReference>
<evidence type="ECO:0000256" key="5">
    <source>
        <dbReference type="RuleBase" id="RU003873"/>
    </source>
</evidence>
<dbReference type="PROSITE" id="PS00056">
    <property type="entry name" value="RIBOSOMAL_S17"/>
    <property type="match status" value="1"/>
</dbReference>
<dbReference type="GO" id="GO:0006412">
    <property type="term" value="P:translation"/>
    <property type="evidence" value="ECO:0007669"/>
    <property type="project" value="InterPro"/>
</dbReference>
<proteinExistence type="inferred from homology"/>
<dbReference type="Pfam" id="PF00366">
    <property type="entry name" value="Ribosomal_S17"/>
    <property type="match status" value="1"/>
</dbReference>
<dbReference type="SUPFAM" id="SSF50249">
    <property type="entry name" value="Nucleic acid-binding proteins"/>
    <property type="match status" value="1"/>
</dbReference>
<dbReference type="GO" id="GO:0003735">
    <property type="term" value="F:structural constituent of ribosome"/>
    <property type="evidence" value="ECO:0007669"/>
    <property type="project" value="InterPro"/>
</dbReference>
<dbReference type="InterPro" id="IPR012340">
    <property type="entry name" value="NA-bd_OB-fold"/>
</dbReference>
<evidence type="ECO:0000256" key="2">
    <source>
        <dbReference type="ARBA" id="ARBA00022980"/>
    </source>
</evidence>
<sequence>MDKTVVVKIERRVQHALYGKVVQKSTKFKAHDLLGCEAGDRVEITETRPVSKEKRWRISRIVEKAK</sequence>
<dbReference type="InterPro" id="IPR019979">
    <property type="entry name" value="Ribosomal_uS17_CS"/>
</dbReference>
<name>A0A931LT61_FIMGI</name>
<evidence type="ECO:0000256" key="1">
    <source>
        <dbReference type="ARBA" id="ARBA00010254"/>
    </source>
</evidence>
<dbReference type="EMBL" id="JACOSL010000047">
    <property type="protein sequence ID" value="MBI1757025.1"/>
    <property type="molecule type" value="Genomic_DNA"/>
</dbReference>
<evidence type="ECO:0000256" key="4">
    <source>
        <dbReference type="RuleBase" id="RU003872"/>
    </source>
</evidence>
<evidence type="ECO:0000313" key="7">
    <source>
        <dbReference type="Proteomes" id="UP000727962"/>
    </source>
</evidence>
<accession>A0A931LT61</accession>